<keyword evidence="1" id="KW-0472">Membrane</keyword>
<keyword evidence="4" id="KW-1185">Reference proteome</keyword>
<evidence type="ECO:0000256" key="1">
    <source>
        <dbReference type="SAM" id="Phobius"/>
    </source>
</evidence>
<dbReference type="PANTHER" id="PTHR10590:SF4">
    <property type="entry name" value="SOLUTE CARRIER FAMILY 28 MEMBER 3"/>
    <property type="match status" value="1"/>
</dbReference>
<dbReference type="GO" id="GO:0005886">
    <property type="term" value="C:plasma membrane"/>
    <property type="evidence" value="ECO:0007669"/>
    <property type="project" value="TreeGrafter"/>
</dbReference>
<feature type="transmembrane region" description="Helical" evidence="1">
    <location>
        <begin position="88"/>
        <end position="109"/>
    </location>
</feature>
<feature type="transmembrane region" description="Helical" evidence="1">
    <location>
        <begin position="64"/>
        <end position="82"/>
    </location>
</feature>
<reference evidence="3" key="1">
    <citation type="submission" date="2025-08" db="UniProtKB">
        <authorList>
            <consortium name="Ensembl"/>
        </authorList>
    </citation>
    <scope>IDENTIFICATION</scope>
</reference>
<dbReference type="InterPro" id="IPR008276">
    <property type="entry name" value="C_nuclsd_transpt"/>
</dbReference>
<dbReference type="Proteomes" id="UP000694523">
    <property type="component" value="Unplaced"/>
</dbReference>
<dbReference type="GO" id="GO:0015860">
    <property type="term" value="P:purine nucleoside transmembrane transport"/>
    <property type="evidence" value="ECO:0007669"/>
    <property type="project" value="TreeGrafter"/>
</dbReference>
<evidence type="ECO:0000313" key="3">
    <source>
        <dbReference type="Ensembl" id="ENSNMLP00000017480.1"/>
    </source>
</evidence>
<organism evidence="3 4">
    <name type="scientific">Neogobius melanostomus</name>
    <name type="common">round goby</name>
    <dbReference type="NCBI Taxonomy" id="47308"/>
    <lineage>
        <taxon>Eukaryota</taxon>
        <taxon>Metazoa</taxon>
        <taxon>Chordata</taxon>
        <taxon>Craniata</taxon>
        <taxon>Vertebrata</taxon>
        <taxon>Euteleostomi</taxon>
        <taxon>Actinopterygii</taxon>
        <taxon>Neopterygii</taxon>
        <taxon>Teleostei</taxon>
        <taxon>Neoteleostei</taxon>
        <taxon>Acanthomorphata</taxon>
        <taxon>Gobiaria</taxon>
        <taxon>Gobiiformes</taxon>
        <taxon>Gobioidei</taxon>
        <taxon>Gobiidae</taxon>
        <taxon>Benthophilinae</taxon>
        <taxon>Neogobiini</taxon>
        <taxon>Neogobius</taxon>
    </lineage>
</organism>
<keyword evidence="1" id="KW-1133">Transmembrane helix</keyword>
<dbReference type="Pfam" id="PF07662">
    <property type="entry name" value="Nucleos_tra2_C"/>
    <property type="match status" value="1"/>
</dbReference>
<dbReference type="Ensembl" id="ENSNMLT00000019665.1">
    <property type="protein sequence ID" value="ENSNMLP00000017480.1"/>
    <property type="gene ID" value="ENSNMLG00000011539.1"/>
</dbReference>
<name>A0A8C6TFK8_9GOBI</name>
<dbReference type="InterPro" id="IPR011657">
    <property type="entry name" value="CNT_C_dom"/>
</dbReference>
<feature type="domain" description="Concentrative nucleoside transporter C-terminal" evidence="2">
    <location>
        <begin position="10"/>
        <end position="149"/>
    </location>
</feature>
<accession>A0A8C6TFK8</accession>
<evidence type="ECO:0000259" key="2">
    <source>
        <dbReference type="Pfam" id="PF07662"/>
    </source>
</evidence>
<reference evidence="3" key="2">
    <citation type="submission" date="2025-09" db="UniProtKB">
        <authorList>
            <consortium name="Ensembl"/>
        </authorList>
    </citation>
    <scope>IDENTIFICATION</scope>
</reference>
<keyword evidence="1" id="KW-0812">Transmembrane</keyword>
<protein>
    <submittedName>
        <fullName evidence="3">Solute carrier family 28 member 3</fullName>
    </submittedName>
</protein>
<dbReference type="AlphaFoldDB" id="A0A8C6TFK8"/>
<dbReference type="GO" id="GO:0015864">
    <property type="term" value="P:pyrimidine nucleoside transport"/>
    <property type="evidence" value="ECO:0007669"/>
    <property type="project" value="TreeGrafter"/>
</dbReference>
<dbReference type="GO" id="GO:0015389">
    <property type="term" value="F:pyrimidine- and adenosine-specific:sodium symporter activity"/>
    <property type="evidence" value="ECO:0007669"/>
    <property type="project" value="TreeGrafter"/>
</dbReference>
<sequence length="182" mass="20013">MNFFIVDPAHLLTASVMSSPASLATAKTLWPETESSQILLEEDLEMDKGLLEAACRGASSAIEVVANILVNIISCLALLALMDSVLSWVGSMFDCPAFSFTLICSYVFMPLSFMMGVSWEDSFIVADLIGKKTFINEFVAYQKLSEFIRKRKGGGAEYVGNVKQYLSVSRDEVTQIKRGTIL</sequence>
<evidence type="ECO:0000313" key="4">
    <source>
        <dbReference type="Proteomes" id="UP000694523"/>
    </source>
</evidence>
<proteinExistence type="predicted"/>
<dbReference type="PANTHER" id="PTHR10590">
    <property type="entry name" value="SODIUM/NUCLEOSIDE COTRANSPORTER"/>
    <property type="match status" value="1"/>
</dbReference>